<evidence type="ECO:0000313" key="4">
    <source>
        <dbReference type="Proteomes" id="UP000595197"/>
    </source>
</evidence>
<name>A0ABX7BCQ8_9PROT</name>
<dbReference type="Pfam" id="PF10040">
    <property type="entry name" value="CRISPR_Cas6"/>
    <property type="match status" value="1"/>
</dbReference>
<evidence type="ECO:0000259" key="2">
    <source>
        <dbReference type="Pfam" id="PF10040"/>
    </source>
</evidence>
<dbReference type="Gene3D" id="3.30.70.1900">
    <property type="match status" value="1"/>
</dbReference>
<sequence>MTFFDGSGALDGDGGLDRLTPLLFETMGGVTVRPWRLSLTTLGVRASVPMLRGVWGAALRDADPGLYEQVFVGAAEHRGPEAVRLPRYVLRAAPPDPDDAPALDFITIGLEAAQDAALLAAWAVALRRGLGPDRVPCDLKAATLLSPNGRLRAGAEEGAEANSEPGWSLDQARWPLAGDPPVTPCRLVFDAPLRILRQGRLVTAPTLTDIVLSASRRLAAFLPPSLAGRASGLAEAARAVASVTPQRPWQGARTDLVRWSSSQQAEVEMRGVSGSLALPRGPGSLWPLLLAGTWLHLGKGTVFGLGQPAVEPLD</sequence>
<organism evidence="3 4">
    <name type="scientific">Skermanella cutis</name>
    <dbReference type="NCBI Taxonomy" id="2775420"/>
    <lineage>
        <taxon>Bacteria</taxon>
        <taxon>Pseudomonadati</taxon>
        <taxon>Pseudomonadota</taxon>
        <taxon>Alphaproteobacteria</taxon>
        <taxon>Rhodospirillales</taxon>
        <taxon>Azospirillaceae</taxon>
        <taxon>Skermanella</taxon>
    </lineage>
</organism>
<dbReference type="Proteomes" id="UP000595197">
    <property type="component" value="Chromosome"/>
</dbReference>
<evidence type="ECO:0000313" key="3">
    <source>
        <dbReference type="EMBL" id="QQP92184.1"/>
    </source>
</evidence>
<dbReference type="InterPro" id="IPR019267">
    <property type="entry name" value="CRISPR-assoc_Cas6_C"/>
</dbReference>
<proteinExistence type="predicted"/>
<gene>
    <name evidence="3" type="primary">cas6</name>
    <name evidence="3" type="ORF">IGS68_13700</name>
</gene>
<dbReference type="RefSeq" id="WP_201080842.1">
    <property type="nucleotide sequence ID" value="NZ_CP067420.1"/>
</dbReference>
<evidence type="ECO:0000256" key="1">
    <source>
        <dbReference type="SAM" id="MobiDB-lite"/>
    </source>
</evidence>
<feature type="domain" description="CRISPR-associated protein Cas6 C-terminal" evidence="2">
    <location>
        <begin position="188"/>
        <end position="307"/>
    </location>
</feature>
<keyword evidence="4" id="KW-1185">Reference proteome</keyword>
<reference evidence="3" key="1">
    <citation type="submission" date="2021-02" db="EMBL/GenBank/DDBJ databases">
        <title>Skermanella TT6 skin isolate.</title>
        <authorList>
            <person name="Lee K."/>
            <person name="Ganzorig M."/>
        </authorList>
    </citation>
    <scope>NUCLEOTIDE SEQUENCE</scope>
    <source>
        <strain evidence="3">TT6</strain>
    </source>
</reference>
<feature type="region of interest" description="Disordered" evidence="1">
    <location>
        <begin position="154"/>
        <end position="175"/>
    </location>
</feature>
<accession>A0ABX7BCQ8</accession>
<dbReference type="EMBL" id="CP067420">
    <property type="protein sequence ID" value="QQP92184.1"/>
    <property type="molecule type" value="Genomic_DNA"/>
</dbReference>
<protein>
    <submittedName>
        <fullName evidence="3">CRISPR system precrRNA processing endoribonuclease RAMP protein Cas6</fullName>
    </submittedName>
</protein>